<sequence>MKTPYDTALRVTDRQLDQVRAAIGHAIEELQRVELAQRAIDAAMRRESAASGSDHRLLTEHFFVRARADRQRLRERRALAHAQLEDLRRQAVDCYGSRTAIENAADSFREEALRVEATAEQMATDDRIGARAGRLRRASPRP</sequence>
<evidence type="ECO:0008006" key="4">
    <source>
        <dbReference type="Google" id="ProtNLM"/>
    </source>
</evidence>
<feature type="region of interest" description="Disordered" evidence="1">
    <location>
        <begin position="120"/>
        <end position="142"/>
    </location>
</feature>
<dbReference type="Proteomes" id="UP000574769">
    <property type="component" value="Unassembled WGS sequence"/>
</dbReference>
<dbReference type="EMBL" id="JACHNY010000001">
    <property type="protein sequence ID" value="MBB4616673.1"/>
    <property type="molecule type" value="Genomic_DNA"/>
</dbReference>
<dbReference type="InterPro" id="IPR053716">
    <property type="entry name" value="Flag_assembly_chemotaxis_eff"/>
</dbReference>
<proteinExistence type="predicted"/>
<keyword evidence="3" id="KW-1185">Reference proteome</keyword>
<protein>
    <recommendedName>
        <fullName evidence="4">Flagellar export protein FliJ</fullName>
    </recommendedName>
</protein>
<evidence type="ECO:0000313" key="3">
    <source>
        <dbReference type="Proteomes" id="UP000574769"/>
    </source>
</evidence>
<comment type="caution">
    <text evidence="2">The sequence shown here is derived from an EMBL/GenBank/DDBJ whole genome shotgun (WGS) entry which is preliminary data.</text>
</comment>
<organism evidence="2 3">
    <name type="scientific">Sphingomonas abaci</name>
    <dbReference type="NCBI Taxonomy" id="237611"/>
    <lineage>
        <taxon>Bacteria</taxon>
        <taxon>Pseudomonadati</taxon>
        <taxon>Pseudomonadota</taxon>
        <taxon>Alphaproteobacteria</taxon>
        <taxon>Sphingomonadales</taxon>
        <taxon>Sphingomonadaceae</taxon>
        <taxon>Sphingomonas</taxon>
    </lineage>
</organism>
<reference evidence="2 3" key="1">
    <citation type="submission" date="2020-08" db="EMBL/GenBank/DDBJ databases">
        <title>Genomic Encyclopedia of Type Strains, Phase IV (KMG-IV): sequencing the most valuable type-strain genomes for metagenomic binning, comparative biology and taxonomic classification.</title>
        <authorList>
            <person name="Goeker M."/>
        </authorList>
    </citation>
    <scope>NUCLEOTIDE SEQUENCE [LARGE SCALE GENOMIC DNA]</scope>
    <source>
        <strain evidence="2 3">DSM 15867</strain>
    </source>
</reference>
<evidence type="ECO:0000313" key="2">
    <source>
        <dbReference type="EMBL" id="MBB4616673.1"/>
    </source>
</evidence>
<evidence type="ECO:0000256" key="1">
    <source>
        <dbReference type="SAM" id="MobiDB-lite"/>
    </source>
</evidence>
<name>A0A7W7AGK5_9SPHN</name>
<dbReference type="AlphaFoldDB" id="A0A7W7AGK5"/>
<feature type="compositionally biased region" description="Basic residues" evidence="1">
    <location>
        <begin position="133"/>
        <end position="142"/>
    </location>
</feature>
<accession>A0A7W7AGK5</accession>
<gene>
    <name evidence="2" type="ORF">GGQ96_000779</name>
</gene>
<dbReference type="RefSeq" id="WP_184111669.1">
    <property type="nucleotide sequence ID" value="NZ_JACHNY010000001.1"/>
</dbReference>
<dbReference type="Gene3D" id="1.10.287.1700">
    <property type="match status" value="1"/>
</dbReference>